<dbReference type="PATRIC" id="fig|1094979.3.peg.2210"/>
<dbReference type="AlphaFoldDB" id="G6YTU2"/>
<reference evidence="1 2" key="1">
    <citation type="journal article" date="2012" name="J. Bacteriol.">
        <title>Genome sequence of deep-sea manganese-oxidizing bacterium Marinobacter manganoxydans MnI7-9.</title>
        <authorList>
            <person name="Wang H."/>
            <person name="Li H."/>
            <person name="Shao Z."/>
            <person name="Liao S."/>
            <person name="Johnstone L."/>
            <person name="Rensing C."/>
            <person name="Wang G."/>
        </authorList>
    </citation>
    <scope>NUCLEOTIDE SEQUENCE [LARGE SCALE GENOMIC DNA]</scope>
    <source>
        <strain evidence="1 2">MnI7-9</strain>
    </source>
</reference>
<protein>
    <submittedName>
        <fullName evidence="1">Uncharacterized protein</fullName>
    </submittedName>
</protein>
<dbReference type="Proteomes" id="UP000003208">
    <property type="component" value="Unassembled WGS sequence"/>
</dbReference>
<accession>G6YTU2</accession>
<evidence type="ECO:0000313" key="2">
    <source>
        <dbReference type="Proteomes" id="UP000003208"/>
    </source>
</evidence>
<organism evidence="1 2">
    <name type="scientific">Marinobacter manganoxydans MnI7-9</name>
    <dbReference type="NCBI Taxonomy" id="1094979"/>
    <lineage>
        <taxon>Bacteria</taxon>
        <taxon>Pseudomonadati</taxon>
        <taxon>Pseudomonadota</taxon>
        <taxon>Gammaproteobacteria</taxon>
        <taxon>Pseudomonadales</taxon>
        <taxon>Marinobacteraceae</taxon>
        <taxon>Marinobacter</taxon>
    </lineage>
</organism>
<dbReference type="EMBL" id="AGTR01000041">
    <property type="protein sequence ID" value="EHJ04431.1"/>
    <property type="molecule type" value="Genomic_DNA"/>
</dbReference>
<evidence type="ECO:0000313" key="1">
    <source>
        <dbReference type="EMBL" id="EHJ04431.1"/>
    </source>
</evidence>
<name>G6YTU2_9GAMM</name>
<proteinExistence type="predicted"/>
<dbReference type="RefSeq" id="WP_008173276.1">
    <property type="nucleotide sequence ID" value="NZ_AGTR01000041.1"/>
</dbReference>
<keyword evidence="2" id="KW-1185">Reference proteome</keyword>
<gene>
    <name evidence="1" type="ORF">KYE_11421</name>
</gene>
<sequence>MSHLLVFWAYSQKSVRRDGRELQEFGLAMTARALIFGALRFSIDLSGAVALADEAGSGTFGCFDLSFVTDCRD</sequence>